<keyword evidence="2" id="KW-0812">Transmembrane</keyword>
<evidence type="ECO:0000256" key="3">
    <source>
        <dbReference type="SAM" id="SignalP"/>
    </source>
</evidence>
<name>A0A8J3BF57_9ACTN</name>
<feature type="signal peptide" evidence="3">
    <location>
        <begin position="1"/>
        <end position="22"/>
    </location>
</feature>
<gene>
    <name evidence="4" type="ORF">GCM10010123_37840</name>
</gene>
<dbReference type="AlphaFoldDB" id="A0A8J3BF57"/>
<feature type="transmembrane region" description="Helical" evidence="2">
    <location>
        <begin position="123"/>
        <end position="145"/>
    </location>
</feature>
<keyword evidence="2" id="KW-0472">Membrane</keyword>
<feature type="region of interest" description="Disordered" evidence="1">
    <location>
        <begin position="60"/>
        <end position="81"/>
    </location>
</feature>
<keyword evidence="3" id="KW-0732">Signal</keyword>
<dbReference type="Proteomes" id="UP000649739">
    <property type="component" value="Unassembled WGS sequence"/>
</dbReference>
<reference evidence="4" key="1">
    <citation type="journal article" date="2014" name="Int. J. Syst. Evol. Microbiol.">
        <title>Complete genome sequence of Corynebacterium casei LMG S-19264T (=DSM 44701T), isolated from a smear-ripened cheese.</title>
        <authorList>
            <consortium name="US DOE Joint Genome Institute (JGI-PGF)"/>
            <person name="Walter F."/>
            <person name="Albersmeier A."/>
            <person name="Kalinowski J."/>
            <person name="Ruckert C."/>
        </authorList>
    </citation>
    <scope>NUCLEOTIDE SEQUENCE</scope>
    <source>
        <strain evidence="4">JCM 3090</strain>
    </source>
</reference>
<comment type="caution">
    <text evidence="4">The sequence shown here is derived from an EMBL/GenBank/DDBJ whole genome shotgun (WGS) entry which is preliminary data.</text>
</comment>
<keyword evidence="2" id="KW-1133">Transmembrane helix</keyword>
<evidence type="ECO:0000256" key="1">
    <source>
        <dbReference type="SAM" id="MobiDB-lite"/>
    </source>
</evidence>
<sequence>MVTLARRLLTPAGLFLAAMCFALPFVTASCEGPGGSVSATVSGVNMAGIGEPAVERSGIFAGGSTGQQDGEPEPQGSAGRSTLAEAMPGALARLALAAILAAIVLSVLPAAVDSLRPGWRAGLAALTAGAVVVAAAAATAAVLSFESTLVDSMVRNQGANVGFRLTRDVAESMLHVRFGFWLVLAVLAAALVSVVVNVFLDFFGQRIAHGVAGAVVRSRYGNGPAPGPPGMPPP</sequence>
<keyword evidence="5" id="KW-1185">Reference proteome</keyword>
<evidence type="ECO:0000256" key="2">
    <source>
        <dbReference type="SAM" id="Phobius"/>
    </source>
</evidence>
<reference evidence="4" key="2">
    <citation type="submission" date="2020-09" db="EMBL/GenBank/DDBJ databases">
        <authorList>
            <person name="Sun Q."/>
            <person name="Ohkuma M."/>
        </authorList>
    </citation>
    <scope>NUCLEOTIDE SEQUENCE</scope>
    <source>
        <strain evidence="4">JCM 3090</strain>
    </source>
</reference>
<organism evidence="4 5">
    <name type="scientific">Pilimelia anulata</name>
    <dbReference type="NCBI Taxonomy" id="53371"/>
    <lineage>
        <taxon>Bacteria</taxon>
        <taxon>Bacillati</taxon>
        <taxon>Actinomycetota</taxon>
        <taxon>Actinomycetes</taxon>
        <taxon>Micromonosporales</taxon>
        <taxon>Micromonosporaceae</taxon>
        <taxon>Pilimelia</taxon>
    </lineage>
</organism>
<dbReference type="EMBL" id="BMQB01000009">
    <property type="protein sequence ID" value="GGK04341.1"/>
    <property type="molecule type" value="Genomic_DNA"/>
</dbReference>
<proteinExistence type="predicted"/>
<dbReference type="RefSeq" id="WP_189171527.1">
    <property type="nucleotide sequence ID" value="NZ_BMQB01000009.1"/>
</dbReference>
<feature type="transmembrane region" description="Helical" evidence="2">
    <location>
        <begin position="178"/>
        <end position="200"/>
    </location>
</feature>
<dbReference type="PROSITE" id="PS51257">
    <property type="entry name" value="PROKAR_LIPOPROTEIN"/>
    <property type="match status" value="1"/>
</dbReference>
<evidence type="ECO:0000313" key="4">
    <source>
        <dbReference type="EMBL" id="GGK04341.1"/>
    </source>
</evidence>
<protein>
    <submittedName>
        <fullName evidence="4">Uncharacterized protein</fullName>
    </submittedName>
</protein>
<feature type="chain" id="PRO_5039620049" evidence="3">
    <location>
        <begin position="23"/>
        <end position="234"/>
    </location>
</feature>
<accession>A0A8J3BF57</accession>
<feature type="transmembrane region" description="Helical" evidence="2">
    <location>
        <begin position="90"/>
        <end position="111"/>
    </location>
</feature>
<evidence type="ECO:0000313" key="5">
    <source>
        <dbReference type="Proteomes" id="UP000649739"/>
    </source>
</evidence>